<protein>
    <submittedName>
        <fullName evidence="1">DUF1934 domain-containing protein</fullName>
    </submittedName>
</protein>
<dbReference type="Proteomes" id="UP000824239">
    <property type="component" value="Unassembled WGS sequence"/>
</dbReference>
<evidence type="ECO:0000313" key="1">
    <source>
        <dbReference type="EMBL" id="HIR49896.1"/>
    </source>
</evidence>
<name>A0A9D1ARU4_9FIRM</name>
<reference evidence="1" key="1">
    <citation type="submission" date="2020-10" db="EMBL/GenBank/DDBJ databases">
        <authorList>
            <person name="Gilroy R."/>
        </authorList>
    </citation>
    <scope>NUCLEOTIDE SEQUENCE</scope>
    <source>
        <strain evidence="1">ChiBcec15-4380</strain>
    </source>
</reference>
<dbReference type="InterPro" id="IPR015231">
    <property type="entry name" value="DUF1934"/>
</dbReference>
<comment type="caution">
    <text evidence="1">The sequence shown here is derived from an EMBL/GenBank/DDBJ whole genome shotgun (WGS) entry which is preliminary data.</text>
</comment>
<sequence>MKQPVLITLRGTQAYGREAPETIELTTRGTMTGRNGKFAISYEETELTGNQGVTTTFLILNPRRVVLTREGAVQSKMVFEEGVKDESFYELGFGSLLIGIYAHRVVSELSEAGGRLVIDYSVEIEQSMSSRNNYEITVTPVEEKPCEEKTAP</sequence>
<dbReference type="AlphaFoldDB" id="A0A9D1ARU4"/>
<accession>A0A9D1ARU4</accession>
<evidence type="ECO:0000313" key="2">
    <source>
        <dbReference type="Proteomes" id="UP000824239"/>
    </source>
</evidence>
<dbReference type="Gene3D" id="2.40.128.20">
    <property type="match status" value="1"/>
</dbReference>
<reference evidence="1" key="2">
    <citation type="journal article" date="2021" name="PeerJ">
        <title>Extensive microbial diversity within the chicken gut microbiome revealed by metagenomics and culture.</title>
        <authorList>
            <person name="Gilroy R."/>
            <person name="Ravi A."/>
            <person name="Getino M."/>
            <person name="Pursley I."/>
            <person name="Horton D.L."/>
            <person name="Alikhan N.F."/>
            <person name="Baker D."/>
            <person name="Gharbi K."/>
            <person name="Hall N."/>
            <person name="Watson M."/>
            <person name="Adriaenssens E.M."/>
            <person name="Foster-Nyarko E."/>
            <person name="Jarju S."/>
            <person name="Secka A."/>
            <person name="Antonio M."/>
            <person name="Oren A."/>
            <person name="Chaudhuri R.R."/>
            <person name="La Ragione R."/>
            <person name="Hildebrand F."/>
            <person name="Pallen M.J."/>
        </authorList>
    </citation>
    <scope>NUCLEOTIDE SEQUENCE</scope>
    <source>
        <strain evidence="1">ChiBcec15-4380</strain>
    </source>
</reference>
<dbReference type="EMBL" id="DVHE01000008">
    <property type="protein sequence ID" value="HIR49896.1"/>
    <property type="molecule type" value="Genomic_DNA"/>
</dbReference>
<dbReference type="InterPro" id="IPR012674">
    <property type="entry name" value="Calycin"/>
</dbReference>
<organism evidence="1 2">
    <name type="scientific">Candidatus Avoscillospira avicola</name>
    <dbReference type="NCBI Taxonomy" id="2840706"/>
    <lineage>
        <taxon>Bacteria</taxon>
        <taxon>Bacillati</taxon>
        <taxon>Bacillota</taxon>
        <taxon>Clostridia</taxon>
        <taxon>Eubacteriales</taxon>
        <taxon>Oscillospiraceae</taxon>
        <taxon>Oscillospiraceae incertae sedis</taxon>
        <taxon>Candidatus Avoscillospira</taxon>
    </lineage>
</organism>
<dbReference type="SUPFAM" id="SSF50814">
    <property type="entry name" value="Lipocalins"/>
    <property type="match status" value="1"/>
</dbReference>
<proteinExistence type="predicted"/>
<gene>
    <name evidence="1" type="ORF">IAA53_01190</name>
</gene>
<dbReference type="Pfam" id="PF09148">
    <property type="entry name" value="DUF1934"/>
    <property type="match status" value="1"/>
</dbReference>